<dbReference type="Pfam" id="PF07332">
    <property type="entry name" value="Phage_holin_3_6"/>
    <property type="match status" value="1"/>
</dbReference>
<organism evidence="3 4">
    <name type="scientific">Leifsonia xyli subsp. xyli (strain CTCB07)</name>
    <dbReference type="NCBI Taxonomy" id="281090"/>
    <lineage>
        <taxon>Bacteria</taxon>
        <taxon>Bacillati</taxon>
        <taxon>Actinomycetota</taxon>
        <taxon>Actinomycetes</taxon>
        <taxon>Micrococcales</taxon>
        <taxon>Microbacteriaceae</taxon>
        <taxon>Leifsonia</taxon>
    </lineage>
</organism>
<dbReference type="EMBL" id="AE016822">
    <property type="protein sequence ID" value="AAT88163.1"/>
    <property type="molecule type" value="Genomic_DNA"/>
</dbReference>
<feature type="compositionally biased region" description="Basic and acidic residues" evidence="1">
    <location>
        <begin position="177"/>
        <end position="186"/>
    </location>
</feature>
<evidence type="ECO:0000256" key="2">
    <source>
        <dbReference type="SAM" id="Phobius"/>
    </source>
</evidence>
<feature type="region of interest" description="Disordered" evidence="1">
    <location>
        <begin position="177"/>
        <end position="248"/>
    </location>
</feature>
<dbReference type="STRING" id="281090.Lxx00700"/>
<keyword evidence="4" id="KW-1185">Reference proteome</keyword>
<keyword evidence="2" id="KW-0472">Membrane</keyword>
<reference evidence="3 4" key="1">
    <citation type="journal article" date="2004" name="Mol. Plant Microbe Interact.">
        <title>The genome sequence of the Gram-positive sugarcane pathogen Leifsonia xyli subsp. xyli.</title>
        <authorList>
            <person name="Monteiro-Vitorello C.B."/>
            <person name="Camargo L.E.A."/>
            <person name="Van Sluys M.A."/>
            <person name="Kitajima J.P."/>
            <person name="Truffi D."/>
            <person name="do Amaral A.M."/>
            <person name="Harakava R."/>
            <person name="de Oliveira J.C.F."/>
            <person name="Wood D."/>
            <person name="de Oliveira M.C."/>
            <person name="Miyaki C.Y."/>
            <person name="Takita M.A."/>
            <person name="da Silva A.C.R."/>
            <person name="Furlan L.R."/>
            <person name="Carraro D.M."/>
            <person name="Camarotte G."/>
            <person name="Almeida N.F. Jr."/>
            <person name="Carrer H."/>
            <person name="Coutinho L.L."/>
            <person name="El-Dorry H.A."/>
            <person name="Ferro M.I.T."/>
            <person name="Gagliardi P.R."/>
            <person name="Giglioti E."/>
            <person name="Goldman M.H.S."/>
            <person name="Goldman G.H."/>
            <person name="Kimura E.T."/>
            <person name="Ferro E.S."/>
            <person name="Kuramae E.E."/>
            <person name="Lemos E.G.M."/>
            <person name="Lemos M.V.F."/>
            <person name="Mauro S.M.Z."/>
            <person name="Machado M.A."/>
            <person name="Marino C.L."/>
            <person name="Menck C.F."/>
            <person name="Nunes L.R."/>
            <person name="Oliveira R.C."/>
            <person name="Pereira G.G."/>
            <person name="Siqueira W."/>
            <person name="de Souza A.A."/>
            <person name="Tsai S.M."/>
            <person name="Zanca A.S."/>
            <person name="Simpson A.J.G."/>
            <person name="Brumbley S.M."/>
            <person name="Setubal J.C."/>
        </authorList>
    </citation>
    <scope>NUCLEOTIDE SEQUENCE [LARGE SCALE GENOMIC DNA]</scope>
    <source>
        <strain evidence="3 4">CTCB07</strain>
    </source>
</reference>
<feature type="transmembrane region" description="Helical" evidence="2">
    <location>
        <begin position="100"/>
        <end position="124"/>
    </location>
</feature>
<accession>Q6AHI2</accession>
<keyword evidence="2" id="KW-0812">Transmembrane</keyword>
<dbReference type="Proteomes" id="UP000001306">
    <property type="component" value="Chromosome"/>
</dbReference>
<feature type="transmembrane region" description="Helical" evidence="2">
    <location>
        <begin position="130"/>
        <end position="150"/>
    </location>
</feature>
<name>Q6AHI2_LEIXX</name>
<keyword evidence="2" id="KW-1133">Transmembrane helix</keyword>
<evidence type="ECO:0000256" key="1">
    <source>
        <dbReference type="SAM" id="MobiDB-lite"/>
    </source>
</evidence>
<dbReference type="HOGENOM" id="CLU_1119074_0_0_11"/>
<dbReference type="KEGG" id="lxx:Lxx00700"/>
<evidence type="ECO:0008006" key="5">
    <source>
        <dbReference type="Google" id="ProtNLM"/>
    </source>
</evidence>
<gene>
    <name evidence="3" type="ordered locus">Lxx00700</name>
</gene>
<sequence>MCTIRGRLAGPFLWPRCWGTVGRWGDGHGKEAEMTDRPTAIDRKAALPRERRYTTRGLRSLPTLMKAALDQLKRLASAELALFKAEMAAKAKAAGIGAGLLAGALVFAFFATGVLIAAAVLAFALIVPGWLAALIVAGLLIAVAALAALVGRAALKRGLPPVADDIGSELKADAQALRKESVREPGQRNQHTQAGARGDPGGTRGNPRRPLRDTQPARADPLAPDGCDGPVRRVARRSGNAAVPERRA</sequence>
<dbReference type="InterPro" id="IPR009937">
    <property type="entry name" value="Phage_holin_3_6"/>
</dbReference>
<protein>
    <recommendedName>
        <fullName evidence="5">Phage holin family protein</fullName>
    </recommendedName>
</protein>
<evidence type="ECO:0000313" key="4">
    <source>
        <dbReference type="Proteomes" id="UP000001306"/>
    </source>
</evidence>
<dbReference type="AlphaFoldDB" id="Q6AHI2"/>
<proteinExistence type="predicted"/>
<evidence type="ECO:0000313" key="3">
    <source>
        <dbReference type="EMBL" id="AAT88163.1"/>
    </source>
</evidence>